<keyword evidence="4 8" id="KW-1133">Transmembrane helix</keyword>
<comment type="subcellular location">
    <subcellularLocation>
        <location evidence="1">Cell membrane</location>
        <topology evidence="1">Multi-pass membrane protein</topology>
    </subcellularLocation>
</comment>
<sequence>MSLIYSENEDGIIPVFWALITSYPIVVLTMSVNSFHSETHRTVEIVYDIMEKHAVNGDVEYELHNFAVELLHRNVSFDAFGFFSLDCTLLKSIFGMITTYILILVQFRSTDDADQ</sequence>
<proteinExistence type="predicted"/>
<keyword evidence="2" id="KW-1003">Cell membrane</keyword>
<dbReference type="GO" id="GO:0008049">
    <property type="term" value="P:male courtship behavior"/>
    <property type="evidence" value="ECO:0007669"/>
    <property type="project" value="TreeGrafter"/>
</dbReference>
<evidence type="ECO:0000256" key="4">
    <source>
        <dbReference type="ARBA" id="ARBA00022989"/>
    </source>
</evidence>
<dbReference type="GO" id="GO:0043025">
    <property type="term" value="C:neuronal cell body"/>
    <property type="evidence" value="ECO:0007669"/>
    <property type="project" value="TreeGrafter"/>
</dbReference>
<feature type="transmembrane region" description="Helical" evidence="8">
    <location>
        <begin position="12"/>
        <end position="32"/>
    </location>
</feature>
<dbReference type="Proteomes" id="UP000694866">
    <property type="component" value="Unplaced"/>
</dbReference>
<dbReference type="Pfam" id="PF08395">
    <property type="entry name" value="7tm_7"/>
    <property type="match status" value="1"/>
</dbReference>
<evidence type="ECO:0000256" key="8">
    <source>
        <dbReference type="SAM" id="Phobius"/>
    </source>
</evidence>
<evidence type="ECO:0000256" key="7">
    <source>
        <dbReference type="ARBA" id="ARBA00023224"/>
    </source>
</evidence>
<name>A0A9R1TKI5_9HYME</name>
<dbReference type="OrthoDB" id="6366728at2759"/>
<dbReference type="GO" id="GO:0050909">
    <property type="term" value="P:sensory perception of taste"/>
    <property type="evidence" value="ECO:0007669"/>
    <property type="project" value="InterPro"/>
</dbReference>
<keyword evidence="5 8" id="KW-0472">Membrane</keyword>
<evidence type="ECO:0000256" key="2">
    <source>
        <dbReference type="ARBA" id="ARBA00022475"/>
    </source>
</evidence>
<evidence type="ECO:0000256" key="5">
    <source>
        <dbReference type="ARBA" id="ARBA00023136"/>
    </source>
</evidence>
<dbReference type="AlphaFoldDB" id="A0A9R1TKI5"/>
<keyword evidence="9" id="KW-1185">Reference proteome</keyword>
<dbReference type="GO" id="GO:0030424">
    <property type="term" value="C:axon"/>
    <property type="evidence" value="ECO:0007669"/>
    <property type="project" value="TreeGrafter"/>
</dbReference>
<dbReference type="PANTHER" id="PTHR21143:SF133">
    <property type="entry name" value="GUSTATORY AND PHEROMONE RECEPTOR 32A-RELATED"/>
    <property type="match status" value="1"/>
</dbReference>
<dbReference type="GeneID" id="105271260"/>
<organism evidence="9 10">
    <name type="scientific">Fopius arisanus</name>
    <dbReference type="NCBI Taxonomy" id="64838"/>
    <lineage>
        <taxon>Eukaryota</taxon>
        <taxon>Metazoa</taxon>
        <taxon>Ecdysozoa</taxon>
        <taxon>Arthropoda</taxon>
        <taxon>Hexapoda</taxon>
        <taxon>Insecta</taxon>
        <taxon>Pterygota</taxon>
        <taxon>Neoptera</taxon>
        <taxon>Endopterygota</taxon>
        <taxon>Hymenoptera</taxon>
        <taxon>Apocrita</taxon>
        <taxon>Ichneumonoidea</taxon>
        <taxon>Braconidae</taxon>
        <taxon>Opiinae</taxon>
        <taxon>Fopius</taxon>
    </lineage>
</organism>
<reference evidence="10" key="1">
    <citation type="submission" date="2025-08" db="UniProtKB">
        <authorList>
            <consortium name="RefSeq"/>
        </authorList>
    </citation>
    <scope>IDENTIFICATION</scope>
    <source>
        <strain evidence="10">USDA-PBARC FA_bdor</strain>
        <tissue evidence="10">Whole organism</tissue>
    </source>
</reference>
<gene>
    <name evidence="10" type="primary">LOC105271260</name>
</gene>
<keyword evidence="3 8" id="KW-0812">Transmembrane</keyword>
<dbReference type="GO" id="GO:0007635">
    <property type="term" value="P:chemosensory behavior"/>
    <property type="evidence" value="ECO:0007669"/>
    <property type="project" value="TreeGrafter"/>
</dbReference>
<dbReference type="RefSeq" id="XP_011310987.1">
    <property type="nucleotide sequence ID" value="XM_011312685.1"/>
</dbReference>
<dbReference type="PANTHER" id="PTHR21143">
    <property type="entry name" value="INVERTEBRATE GUSTATORY RECEPTOR"/>
    <property type="match status" value="1"/>
</dbReference>
<dbReference type="GO" id="GO:0007165">
    <property type="term" value="P:signal transduction"/>
    <property type="evidence" value="ECO:0007669"/>
    <property type="project" value="UniProtKB-KW"/>
</dbReference>
<dbReference type="InterPro" id="IPR013604">
    <property type="entry name" value="7TM_chemorcpt"/>
</dbReference>
<dbReference type="GO" id="GO:0005886">
    <property type="term" value="C:plasma membrane"/>
    <property type="evidence" value="ECO:0007669"/>
    <property type="project" value="UniProtKB-SubCell"/>
</dbReference>
<dbReference type="GO" id="GO:0030425">
    <property type="term" value="C:dendrite"/>
    <property type="evidence" value="ECO:0007669"/>
    <property type="project" value="TreeGrafter"/>
</dbReference>
<evidence type="ECO:0000256" key="6">
    <source>
        <dbReference type="ARBA" id="ARBA00023170"/>
    </source>
</evidence>
<evidence type="ECO:0000313" key="10">
    <source>
        <dbReference type="RefSeq" id="XP_011310987.1"/>
    </source>
</evidence>
<keyword evidence="7" id="KW-0807">Transducer</keyword>
<evidence type="ECO:0000256" key="1">
    <source>
        <dbReference type="ARBA" id="ARBA00004651"/>
    </source>
</evidence>
<evidence type="ECO:0000313" key="9">
    <source>
        <dbReference type="Proteomes" id="UP000694866"/>
    </source>
</evidence>
<dbReference type="KEGG" id="fas:105271260"/>
<protein>
    <submittedName>
        <fullName evidence="10">Gustatory receptor 68a-like</fullName>
    </submittedName>
</protein>
<accession>A0A9R1TKI5</accession>
<keyword evidence="6" id="KW-0675">Receptor</keyword>
<evidence type="ECO:0000256" key="3">
    <source>
        <dbReference type="ARBA" id="ARBA00022692"/>
    </source>
</evidence>